<comment type="caution">
    <text evidence="1">The sequence shown here is derived from an EMBL/GenBank/DDBJ whole genome shotgun (WGS) entry which is preliminary data.</text>
</comment>
<sequence length="131" mass="15021">MKSVPFVDREGYYVEDVLVTSNDFKSVLNHASVYRDPVIMGYTVGYPIPEGLYKPRLDIERLKHEYKSDDAQNWPDGSDAELAMSFWVEGLTDEEIAEIKKPNPPSEMDVIRQENANQNSEIWEYLLFGGA</sequence>
<accession>A0ABW4RKK9</accession>
<proteinExistence type="predicted"/>
<organism evidence="1 2">
    <name type="scientific">Paenibacillus wenxiniae</name>
    <dbReference type="NCBI Taxonomy" id="1636843"/>
    <lineage>
        <taxon>Bacteria</taxon>
        <taxon>Bacillati</taxon>
        <taxon>Bacillota</taxon>
        <taxon>Bacilli</taxon>
        <taxon>Bacillales</taxon>
        <taxon>Paenibacillaceae</taxon>
        <taxon>Paenibacillus</taxon>
    </lineage>
</organism>
<evidence type="ECO:0000313" key="1">
    <source>
        <dbReference type="EMBL" id="MFD1886839.1"/>
    </source>
</evidence>
<reference evidence="2" key="1">
    <citation type="journal article" date="2019" name="Int. J. Syst. Evol. Microbiol.">
        <title>The Global Catalogue of Microorganisms (GCM) 10K type strain sequencing project: providing services to taxonomists for standard genome sequencing and annotation.</title>
        <authorList>
            <consortium name="The Broad Institute Genomics Platform"/>
            <consortium name="The Broad Institute Genome Sequencing Center for Infectious Disease"/>
            <person name="Wu L."/>
            <person name="Ma J."/>
        </authorList>
    </citation>
    <scope>NUCLEOTIDE SEQUENCE [LARGE SCALE GENOMIC DNA]</scope>
    <source>
        <strain evidence="2">CCUG 54950</strain>
    </source>
</reference>
<evidence type="ECO:0000313" key="2">
    <source>
        <dbReference type="Proteomes" id="UP001597233"/>
    </source>
</evidence>
<dbReference type="Proteomes" id="UP001597233">
    <property type="component" value="Unassembled WGS sequence"/>
</dbReference>
<protein>
    <submittedName>
        <fullName evidence="1">Uncharacterized protein</fullName>
    </submittedName>
</protein>
<name>A0ABW4RKK9_9BACL</name>
<dbReference type="EMBL" id="JBHUEH010000021">
    <property type="protein sequence ID" value="MFD1886839.1"/>
    <property type="molecule type" value="Genomic_DNA"/>
</dbReference>
<gene>
    <name evidence="1" type="ORF">ACFSC9_15080</name>
</gene>
<keyword evidence="2" id="KW-1185">Reference proteome</keyword>
<dbReference type="RefSeq" id="WP_347326784.1">
    <property type="nucleotide sequence ID" value="NZ_JBCGUH010000015.1"/>
</dbReference>